<dbReference type="RefSeq" id="WP_051872952.1">
    <property type="nucleotide sequence ID" value="NZ_CAIJDO010000194.1"/>
</dbReference>
<dbReference type="EMBL" id="CAIJDO010000194">
    <property type="protein sequence ID" value="CAD0007434.1"/>
    <property type="molecule type" value="Genomic_DNA"/>
</dbReference>
<feature type="chain" id="PRO_5027972462" description="SH3b domain-containing protein" evidence="1">
    <location>
        <begin position="21"/>
        <end position="230"/>
    </location>
</feature>
<evidence type="ECO:0000313" key="2">
    <source>
        <dbReference type="EMBL" id="CAD0007434.1"/>
    </source>
</evidence>
<evidence type="ECO:0000256" key="1">
    <source>
        <dbReference type="SAM" id="SignalP"/>
    </source>
</evidence>
<keyword evidence="3" id="KW-1185">Reference proteome</keyword>
<keyword evidence="1" id="KW-0732">Signal</keyword>
<dbReference type="PROSITE" id="PS51257">
    <property type="entry name" value="PROKAR_LIPOPROTEIN"/>
    <property type="match status" value="1"/>
</dbReference>
<feature type="signal peptide" evidence="1">
    <location>
        <begin position="1"/>
        <end position="20"/>
    </location>
</feature>
<gene>
    <name evidence="2" type="ORF">FLACHUCJ7_03295</name>
</gene>
<protein>
    <recommendedName>
        <fullName evidence="4">SH3b domain-containing protein</fullName>
    </recommendedName>
</protein>
<dbReference type="AlphaFoldDB" id="A0A6V6Z7L6"/>
<evidence type="ECO:0008006" key="4">
    <source>
        <dbReference type="Google" id="ProtNLM"/>
    </source>
</evidence>
<proteinExistence type="predicted"/>
<dbReference type="Proteomes" id="UP000556700">
    <property type="component" value="Unassembled WGS sequence"/>
</dbReference>
<name>A0A6V6Z7L6_9FLAO</name>
<organism evidence="2 3">
    <name type="scientific">Flavobacterium chungangense</name>
    <dbReference type="NCBI Taxonomy" id="554283"/>
    <lineage>
        <taxon>Bacteria</taxon>
        <taxon>Pseudomonadati</taxon>
        <taxon>Bacteroidota</taxon>
        <taxon>Flavobacteriia</taxon>
        <taxon>Flavobacteriales</taxon>
        <taxon>Flavobacteriaceae</taxon>
        <taxon>Flavobacterium</taxon>
    </lineage>
</organism>
<accession>A0A6V6Z7L6</accession>
<dbReference type="Gene3D" id="2.30.30.40">
    <property type="entry name" value="SH3 Domains"/>
    <property type="match status" value="1"/>
</dbReference>
<comment type="caution">
    <text evidence="2">The sequence shown here is derived from an EMBL/GenBank/DDBJ whole genome shotgun (WGS) entry which is preliminary data.</text>
</comment>
<evidence type="ECO:0000313" key="3">
    <source>
        <dbReference type="Proteomes" id="UP000556700"/>
    </source>
</evidence>
<reference evidence="2 3" key="1">
    <citation type="submission" date="2020-06" db="EMBL/GenBank/DDBJ databases">
        <authorList>
            <person name="Criscuolo A."/>
        </authorList>
    </citation>
    <scope>NUCLEOTIDE SEQUENCE [LARGE SCALE GENOMIC DNA]</scope>
    <source>
        <strain evidence="3">CIP 110025</strain>
    </source>
</reference>
<sequence>MKIKLTFFYIFLLLSCNLFAQYAIIKDNDGYVNVRNEAKKGNNISDKLENGFVVYGFQPDNNWVGIDYSKNNKDRSGYVYKDRIKYLSEFTKIPLIKETPSKVIFQKDSLNIILESKKFDPKTAQLAYLKNDKSILEKINGKKIWGADGNIPRTTYKLITVTIGNKTIDFPKHVFDDLFEPSFSDTEINYDKKEDILYISSMNGDGAGGYVILWIIEKGKYKERKISYGF</sequence>